<gene>
    <name evidence="1" type="ORF">QG404_12030</name>
</gene>
<name>A0ABY8P1I5_9GAMM</name>
<protein>
    <submittedName>
        <fullName evidence="1">Uncharacterized protein</fullName>
    </submittedName>
</protein>
<dbReference type="Proteomes" id="UP001231859">
    <property type="component" value="Chromosome"/>
</dbReference>
<dbReference type="RefSeq" id="WP_280937732.1">
    <property type="nucleotide sequence ID" value="NZ_CP123759.1"/>
</dbReference>
<accession>A0ABY8P1I5</accession>
<reference evidence="1 2" key="1">
    <citation type="submission" date="2023-04" db="EMBL/GenBank/DDBJ databases">
        <title>Genome dynamics across the evolutionary transition to endosymbiosis.</title>
        <authorList>
            <person name="Siozios S."/>
            <person name="Nadal-Jimenez P."/>
            <person name="Azagi T."/>
            <person name="Sprong H."/>
            <person name="Frost C.L."/>
            <person name="Parratt S.R."/>
            <person name="Taylor G."/>
            <person name="Brettell L."/>
            <person name="Lew K.C."/>
            <person name="Croft L."/>
            <person name="King K.C."/>
            <person name="Brockhurst M.A."/>
            <person name="Hypsa V."/>
            <person name="Novakova E."/>
            <person name="Darby A.C."/>
            <person name="Hurst G.D.D."/>
        </authorList>
    </citation>
    <scope>NUCLEOTIDE SEQUENCE [LARGE SCALE GENOMIC DNA]</scope>
    <source>
        <strain evidence="2">aApi_AU</strain>
    </source>
</reference>
<proteinExistence type="predicted"/>
<dbReference type="EMBL" id="CP123759">
    <property type="protein sequence ID" value="WGO83062.1"/>
    <property type="molecule type" value="Genomic_DNA"/>
</dbReference>
<organism evidence="1 2">
    <name type="scientific">Arsenophonus apicola</name>
    <dbReference type="NCBI Taxonomy" id="2879119"/>
    <lineage>
        <taxon>Bacteria</taxon>
        <taxon>Pseudomonadati</taxon>
        <taxon>Pseudomonadota</taxon>
        <taxon>Gammaproteobacteria</taxon>
        <taxon>Enterobacterales</taxon>
        <taxon>Morganellaceae</taxon>
        <taxon>Arsenophonus</taxon>
    </lineage>
</organism>
<sequence>MLEATGVFDDVMITGNTLLCPVERNGILIGGSGEGSVNALYLNGNTIPLSTVKIIVPPSTTGWNSLTRNTRYDIPQAYEGMQLFELSSNKIIQYLNESWRDY</sequence>
<evidence type="ECO:0000313" key="2">
    <source>
        <dbReference type="Proteomes" id="UP001231859"/>
    </source>
</evidence>
<keyword evidence="2" id="KW-1185">Reference proteome</keyword>
<evidence type="ECO:0000313" key="1">
    <source>
        <dbReference type="EMBL" id="WGO83062.1"/>
    </source>
</evidence>